<dbReference type="InterPro" id="IPR039261">
    <property type="entry name" value="FNR_nucleotide-bd"/>
</dbReference>
<dbReference type="InterPro" id="IPR001433">
    <property type="entry name" value="OxRdtase_FAD/NAD-bd"/>
</dbReference>
<dbReference type="Proteomes" id="UP000319094">
    <property type="component" value="Unassembled WGS sequence"/>
</dbReference>
<dbReference type="EC" id="1.8.1.2" evidence="3"/>
<dbReference type="PROSITE" id="PS50902">
    <property type="entry name" value="FLAVODOXIN_LIKE"/>
    <property type="match status" value="1"/>
</dbReference>
<dbReference type="SUPFAM" id="SSF63380">
    <property type="entry name" value="Riboflavin synthase domain-like"/>
    <property type="match status" value="1"/>
</dbReference>
<evidence type="ECO:0000256" key="2">
    <source>
        <dbReference type="ARBA" id="ARBA00001974"/>
    </source>
</evidence>
<sequence length="546" mass="59896">MMNSISDAELTILYGSQTGNAEFLAYNLCEQAQQAGIQAEFLTLNDALAAGNLSWQRLLIVTSTHDNGHMPDNADAFWSWLTSLDDRQYAGLPYAVLTIGDSMYDDFCKAGRDFDAAFANLGATPILDMMECDVDFDMTAPPWIKKFLAAVPDTPSWSPGASEHIDTDTAGEFVAEAEEWHSAHVSAIRALSGPASNKSAFHLTLELPISFTYVPGDSLDTRALNNRVLIDEWLRAFPGEETVSLNGETVRLWDALRSHLELRIPHVGLVNTLASRAQASAGVELARRMVESGDRQEIDAWLWGRDVLDIVHEFGLAGSELQPIVDAMRPLQFRSYSIASSPRVHPSTVGLTISSVEYAANGREHFGTGSSHLEALVGSQVSVRRVPARSFRLPDTPDTPVIMIGPGVGVAPFIGFLEDIEAHGSARDTWLFFGDQHRASDWLYESQMKAWLDSGVLTRLNLAFSRDQAEKQYVQHELLTHASEIRDWIARGAHVYVCGDKNHMAHDVEQTLAHILTGDEADVAAGAGAASLEALRTAGRYVKDVY</sequence>
<keyword evidence="14" id="KW-1185">Reference proteome</keyword>
<dbReference type="Gene3D" id="3.40.50.80">
    <property type="entry name" value="Nucleotide-binding domain of ferredoxin-NADP reductase (FNR) module"/>
    <property type="match status" value="1"/>
</dbReference>
<comment type="catalytic activity">
    <reaction evidence="10">
        <text>hydrogen sulfide + 3 NADP(+) + 3 H2O = sulfite + 3 NADPH + 4 H(+)</text>
        <dbReference type="Rhea" id="RHEA:13801"/>
        <dbReference type="ChEBI" id="CHEBI:15377"/>
        <dbReference type="ChEBI" id="CHEBI:15378"/>
        <dbReference type="ChEBI" id="CHEBI:17359"/>
        <dbReference type="ChEBI" id="CHEBI:29919"/>
        <dbReference type="ChEBI" id="CHEBI:57783"/>
        <dbReference type="ChEBI" id="CHEBI:58349"/>
        <dbReference type="EC" id="1.8.1.2"/>
    </reaction>
</comment>
<evidence type="ECO:0000256" key="9">
    <source>
        <dbReference type="ARBA" id="ARBA00023192"/>
    </source>
</evidence>
<dbReference type="AlphaFoldDB" id="A0A542Y4C1"/>
<comment type="caution">
    <text evidence="13">The sequence shown here is derived from an EMBL/GenBank/DDBJ whole genome shotgun (WGS) entry which is preliminary data.</text>
</comment>
<dbReference type="RefSeq" id="WP_170219625.1">
    <property type="nucleotide sequence ID" value="NZ_BAAAUY010000021.1"/>
</dbReference>
<dbReference type="InterPro" id="IPR017938">
    <property type="entry name" value="Riboflavin_synthase-like_b-brl"/>
</dbReference>
<evidence type="ECO:0000259" key="12">
    <source>
        <dbReference type="PROSITE" id="PS51384"/>
    </source>
</evidence>
<organism evidence="13 14">
    <name type="scientific">Leucobacter komagatae</name>
    <dbReference type="NCBI Taxonomy" id="55969"/>
    <lineage>
        <taxon>Bacteria</taxon>
        <taxon>Bacillati</taxon>
        <taxon>Actinomycetota</taxon>
        <taxon>Actinomycetes</taxon>
        <taxon>Micrococcales</taxon>
        <taxon>Microbacteriaceae</taxon>
        <taxon>Leucobacter</taxon>
    </lineage>
</organism>
<dbReference type="GO" id="GO:0005829">
    <property type="term" value="C:cytosol"/>
    <property type="evidence" value="ECO:0007669"/>
    <property type="project" value="TreeGrafter"/>
</dbReference>
<dbReference type="GO" id="GO:0050660">
    <property type="term" value="F:flavin adenine dinucleotide binding"/>
    <property type="evidence" value="ECO:0007669"/>
    <property type="project" value="TreeGrafter"/>
</dbReference>
<evidence type="ECO:0000313" key="14">
    <source>
        <dbReference type="Proteomes" id="UP000319094"/>
    </source>
</evidence>
<dbReference type="Pfam" id="PF00667">
    <property type="entry name" value="FAD_binding_1"/>
    <property type="match status" value="1"/>
</dbReference>
<dbReference type="SUPFAM" id="SSF52343">
    <property type="entry name" value="Ferredoxin reductase-like, C-terminal NADP-linked domain"/>
    <property type="match status" value="1"/>
</dbReference>
<proteinExistence type="predicted"/>
<feature type="domain" description="FAD-binding FR-type" evidence="12">
    <location>
        <begin position="178"/>
        <end position="394"/>
    </location>
</feature>
<keyword evidence="7" id="KW-0521">NADP</keyword>
<dbReference type="Pfam" id="PF00175">
    <property type="entry name" value="NAD_binding_1"/>
    <property type="match status" value="1"/>
</dbReference>
<dbReference type="InterPro" id="IPR029039">
    <property type="entry name" value="Flavoprotein-like_sf"/>
</dbReference>
<dbReference type="InterPro" id="IPR003097">
    <property type="entry name" value="CysJ-like_FAD-binding"/>
</dbReference>
<dbReference type="PANTHER" id="PTHR19384:SF128">
    <property type="entry name" value="NADPH OXIDOREDUCTASE A"/>
    <property type="match status" value="1"/>
</dbReference>
<keyword evidence="5" id="KW-0288">FMN</keyword>
<evidence type="ECO:0000256" key="5">
    <source>
        <dbReference type="ARBA" id="ARBA00022643"/>
    </source>
</evidence>
<dbReference type="PRINTS" id="PR00371">
    <property type="entry name" value="FPNCR"/>
</dbReference>
<dbReference type="InterPro" id="IPR023173">
    <property type="entry name" value="NADPH_Cyt_P450_Rdtase_alpha"/>
</dbReference>
<dbReference type="Gene3D" id="2.40.30.10">
    <property type="entry name" value="Translation factors"/>
    <property type="match status" value="1"/>
</dbReference>
<name>A0A542Y4C1_9MICO</name>
<evidence type="ECO:0000256" key="1">
    <source>
        <dbReference type="ARBA" id="ARBA00001917"/>
    </source>
</evidence>
<evidence type="ECO:0000256" key="7">
    <source>
        <dbReference type="ARBA" id="ARBA00022857"/>
    </source>
</evidence>
<reference evidence="13 14" key="1">
    <citation type="submission" date="2019-06" db="EMBL/GenBank/DDBJ databases">
        <title>Sequencing the genomes of 1000 actinobacteria strains.</title>
        <authorList>
            <person name="Klenk H.-P."/>
        </authorList>
    </citation>
    <scope>NUCLEOTIDE SEQUENCE [LARGE SCALE GENOMIC DNA]</scope>
    <source>
        <strain evidence="13 14">DSM 8803</strain>
    </source>
</reference>
<dbReference type="FunFam" id="3.40.50.80:FF:000001">
    <property type="entry name" value="NADPH--cytochrome P450 reductase 1"/>
    <property type="match status" value="1"/>
</dbReference>
<dbReference type="Pfam" id="PF00258">
    <property type="entry name" value="Flavodoxin_1"/>
    <property type="match status" value="1"/>
</dbReference>
<keyword evidence="8" id="KW-0560">Oxidoreductase</keyword>
<gene>
    <name evidence="13" type="ORF">FB468_0933</name>
</gene>
<dbReference type="Gene3D" id="3.40.50.360">
    <property type="match status" value="1"/>
</dbReference>
<dbReference type="GO" id="GO:0010181">
    <property type="term" value="F:FMN binding"/>
    <property type="evidence" value="ECO:0007669"/>
    <property type="project" value="InterPro"/>
</dbReference>
<protein>
    <recommendedName>
        <fullName evidence="3">assimilatory sulfite reductase (NADPH)</fullName>
        <ecNumber evidence="3">1.8.1.2</ecNumber>
    </recommendedName>
</protein>
<dbReference type="InterPro" id="IPR001709">
    <property type="entry name" value="Flavoprot_Pyr_Nucl_cyt_Rdtase"/>
</dbReference>
<dbReference type="InterPro" id="IPR017927">
    <property type="entry name" value="FAD-bd_FR_type"/>
</dbReference>
<keyword evidence="9" id="KW-0028">Amino-acid biosynthesis</keyword>
<comment type="cofactor">
    <cofactor evidence="2">
        <name>FAD</name>
        <dbReference type="ChEBI" id="CHEBI:57692"/>
    </cofactor>
</comment>
<evidence type="ECO:0000256" key="3">
    <source>
        <dbReference type="ARBA" id="ARBA00012604"/>
    </source>
</evidence>
<evidence type="ECO:0000256" key="4">
    <source>
        <dbReference type="ARBA" id="ARBA00022630"/>
    </source>
</evidence>
<dbReference type="EMBL" id="VFON01000001">
    <property type="protein sequence ID" value="TQL42923.1"/>
    <property type="molecule type" value="Genomic_DNA"/>
</dbReference>
<keyword evidence="4" id="KW-0285">Flavoprotein</keyword>
<dbReference type="SUPFAM" id="SSF52218">
    <property type="entry name" value="Flavoproteins"/>
    <property type="match status" value="1"/>
</dbReference>
<dbReference type="PROSITE" id="PS51384">
    <property type="entry name" value="FAD_FR"/>
    <property type="match status" value="1"/>
</dbReference>
<dbReference type="Gene3D" id="1.20.990.10">
    <property type="entry name" value="NADPH-cytochrome p450 Reductase, Chain A, domain 3"/>
    <property type="match status" value="1"/>
</dbReference>
<dbReference type="InterPro" id="IPR001094">
    <property type="entry name" value="Flavdoxin-like"/>
</dbReference>
<dbReference type="GO" id="GO:0004783">
    <property type="term" value="F:sulfite reductase (NADPH) activity"/>
    <property type="evidence" value="ECO:0007669"/>
    <property type="project" value="UniProtKB-EC"/>
</dbReference>
<evidence type="ECO:0000256" key="6">
    <source>
        <dbReference type="ARBA" id="ARBA00022827"/>
    </source>
</evidence>
<feature type="domain" description="Flavodoxin-like" evidence="11">
    <location>
        <begin position="10"/>
        <end position="148"/>
    </location>
</feature>
<dbReference type="InterPro" id="IPR008254">
    <property type="entry name" value="Flavodoxin/NO_synth"/>
</dbReference>
<evidence type="ECO:0000256" key="10">
    <source>
        <dbReference type="ARBA" id="ARBA00052219"/>
    </source>
</evidence>
<evidence type="ECO:0000313" key="13">
    <source>
        <dbReference type="EMBL" id="TQL42923.1"/>
    </source>
</evidence>
<evidence type="ECO:0000259" key="11">
    <source>
        <dbReference type="PROSITE" id="PS50902"/>
    </source>
</evidence>
<evidence type="ECO:0000256" key="8">
    <source>
        <dbReference type="ARBA" id="ARBA00023002"/>
    </source>
</evidence>
<dbReference type="PANTHER" id="PTHR19384">
    <property type="entry name" value="NITRIC OXIDE SYNTHASE-RELATED"/>
    <property type="match status" value="1"/>
</dbReference>
<dbReference type="PRINTS" id="PR00369">
    <property type="entry name" value="FLAVODOXIN"/>
</dbReference>
<keyword evidence="6" id="KW-0274">FAD</keyword>
<keyword evidence="9" id="KW-0198">Cysteine biosynthesis</keyword>
<accession>A0A542Y4C1</accession>
<dbReference type="GO" id="GO:0019344">
    <property type="term" value="P:cysteine biosynthetic process"/>
    <property type="evidence" value="ECO:0007669"/>
    <property type="project" value="UniProtKB-KW"/>
</dbReference>
<comment type="cofactor">
    <cofactor evidence="1">
        <name>FMN</name>
        <dbReference type="ChEBI" id="CHEBI:58210"/>
    </cofactor>
</comment>